<organism evidence="7 8">
    <name type="scientific">Ceutorhynchus assimilis</name>
    <name type="common">cabbage seed weevil</name>
    <dbReference type="NCBI Taxonomy" id="467358"/>
    <lineage>
        <taxon>Eukaryota</taxon>
        <taxon>Metazoa</taxon>
        <taxon>Ecdysozoa</taxon>
        <taxon>Arthropoda</taxon>
        <taxon>Hexapoda</taxon>
        <taxon>Insecta</taxon>
        <taxon>Pterygota</taxon>
        <taxon>Neoptera</taxon>
        <taxon>Endopterygota</taxon>
        <taxon>Coleoptera</taxon>
        <taxon>Polyphaga</taxon>
        <taxon>Cucujiformia</taxon>
        <taxon>Curculionidae</taxon>
        <taxon>Ceutorhynchinae</taxon>
        <taxon>Ceutorhynchus</taxon>
    </lineage>
</organism>
<dbReference type="InterPro" id="IPR031420">
    <property type="entry name" value="UPF0669"/>
</dbReference>
<name>A0A9N9MNB8_9CUCU</name>
<dbReference type="AlphaFoldDB" id="A0A9N9MNB8"/>
<dbReference type="EMBL" id="OU892280">
    <property type="protein sequence ID" value="CAG9767621.1"/>
    <property type="molecule type" value="Genomic_DNA"/>
</dbReference>
<dbReference type="PANTHER" id="PTHR31703:SF2">
    <property type="entry name" value="UPF0669 PROTEIN C6ORF120"/>
    <property type="match status" value="1"/>
</dbReference>
<evidence type="ECO:0000256" key="5">
    <source>
        <dbReference type="ARBA" id="ARBA00023180"/>
    </source>
</evidence>
<dbReference type="PANTHER" id="PTHR31703">
    <property type="entry name" value="UPF0669 PROTEIN C6ORF120"/>
    <property type="match status" value="1"/>
</dbReference>
<dbReference type="Pfam" id="PF17065">
    <property type="entry name" value="UPF0669"/>
    <property type="match status" value="1"/>
</dbReference>
<protein>
    <submittedName>
        <fullName evidence="7">Uncharacterized protein</fullName>
    </submittedName>
</protein>
<proteinExistence type="inferred from homology"/>
<keyword evidence="8" id="KW-1185">Reference proteome</keyword>
<evidence type="ECO:0000313" key="8">
    <source>
        <dbReference type="Proteomes" id="UP001152799"/>
    </source>
</evidence>
<comment type="similarity">
    <text evidence="2">Belongs to the UPF0669 family.</text>
</comment>
<keyword evidence="4" id="KW-0732">Signal</keyword>
<dbReference type="GO" id="GO:0005576">
    <property type="term" value="C:extracellular region"/>
    <property type="evidence" value="ECO:0007669"/>
    <property type="project" value="UniProtKB-SubCell"/>
</dbReference>
<evidence type="ECO:0000256" key="2">
    <source>
        <dbReference type="ARBA" id="ARBA00008960"/>
    </source>
</evidence>
<feature type="region of interest" description="Disordered" evidence="6">
    <location>
        <begin position="148"/>
        <end position="172"/>
    </location>
</feature>
<feature type="compositionally biased region" description="Basic and acidic residues" evidence="6">
    <location>
        <begin position="150"/>
        <end position="159"/>
    </location>
</feature>
<keyword evidence="3" id="KW-0964">Secreted</keyword>
<evidence type="ECO:0000256" key="6">
    <source>
        <dbReference type="SAM" id="MobiDB-lite"/>
    </source>
</evidence>
<evidence type="ECO:0000313" key="7">
    <source>
        <dbReference type="EMBL" id="CAG9767621.1"/>
    </source>
</evidence>
<accession>A0A9N9MNB8</accession>
<keyword evidence="5" id="KW-0325">Glycoprotein</keyword>
<evidence type="ECO:0000256" key="1">
    <source>
        <dbReference type="ARBA" id="ARBA00004613"/>
    </source>
</evidence>
<sequence length="194" mass="22040">MVNPLFISLCIILAILFGRMTNVDIMMYESKLLAQASDIIERGNFSYYYIYSAGPLILNLTSLLGDADLYISDTNMYPTYDADSYKLHSATCGQDIIEIPESFEYPLAVGIYGHAEYSVFTLEIWDVPNYEYKNKYWLLVTKDAPTNIDETTRNEDTNKKTNNKPISKKKKAKSTSSTASSIFSLLEVIQLIFL</sequence>
<dbReference type="OrthoDB" id="10046613at2759"/>
<dbReference type="Proteomes" id="UP001152799">
    <property type="component" value="Chromosome 4"/>
</dbReference>
<comment type="subcellular location">
    <subcellularLocation>
        <location evidence="1">Secreted</location>
    </subcellularLocation>
</comment>
<gene>
    <name evidence="7" type="ORF">CEUTPL_LOCUS8181</name>
</gene>
<evidence type="ECO:0000256" key="3">
    <source>
        <dbReference type="ARBA" id="ARBA00022525"/>
    </source>
</evidence>
<reference evidence="7" key="1">
    <citation type="submission" date="2022-01" db="EMBL/GenBank/DDBJ databases">
        <authorList>
            <person name="King R."/>
        </authorList>
    </citation>
    <scope>NUCLEOTIDE SEQUENCE</scope>
</reference>
<evidence type="ECO:0000256" key="4">
    <source>
        <dbReference type="ARBA" id="ARBA00022729"/>
    </source>
</evidence>